<dbReference type="GO" id="GO:0030672">
    <property type="term" value="C:synaptic vesicle membrane"/>
    <property type="evidence" value="ECO:0007669"/>
    <property type="project" value="TreeGrafter"/>
</dbReference>
<evidence type="ECO:0000313" key="9">
    <source>
        <dbReference type="WBParaSite" id="MBELARI_LOCUS10030"/>
    </source>
</evidence>
<dbReference type="GO" id="GO:0098700">
    <property type="term" value="P:neurotransmitter loading into synaptic vesicle"/>
    <property type="evidence" value="ECO:0007669"/>
    <property type="project" value="TreeGrafter"/>
</dbReference>
<evidence type="ECO:0000256" key="4">
    <source>
        <dbReference type="ARBA" id="ARBA00023136"/>
    </source>
</evidence>
<dbReference type="PROSITE" id="PS50850">
    <property type="entry name" value="MFS"/>
    <property type="match status" value="1"/>
</dbReference>
<sequence>MEKDGVATATAQNMNNGVRGLRRLAGSISRTLSGTKFEQRKQLHEVEEKKRFFLRKVRWQIALLANVGFMIAFGIRSNFGVAKSRMTTNFTDAYGYVHEKEFSWTASELGLMESSFFYGYAVSQIPAGMLAAKFAPNRLLGLGVAFAGLLNIATAITLKFHPFTDFAVMICQALQGVALGVTYPAMHGVWRHWAPPMDRSRLATTTLTGAYFGVMVGLPLTTYLILHYSWSTPFYFFGVLGVVWAIVWLWVSARTPAEHSFISESERAFIIDRVGQVTLSNMTLSTIPWGTILKSPAVWAIIVCNFSRSWTFFLLMSNQVQYMKDVLGIDMQKAGGLSIIPQILLILTVLSSGQMADYLRSTGRMTTGQARKLFNTIGFGGEALFLCLLAFVSSPTLAILCLVAGAGCGGISVAGFNVNHFDIAPRYAPILMGFSNGIGALAGVGSMITNNLTHDNPAGWKWVFLLAMVVDLIGIAFFLIFAKGEVQDWAKEQEPEITTKEIVHRISTIVRRMSTRLSMRSQSQAKDTKEEVTFGMSMDTGLAALRSRVSGARGATQPLSGTTPHGSTPQKGLRGLHGVNNQGFSATIGALGGISEAPESIRYKDSHDFYNRIFI</sequence>
<comment type="subcellular location">
    <subcellularLocation>
        <location evidence="1">Membrane</location>
        <topology evidence="1">Multi-pass membrane protein</topology>
    </subcellularLocation>
</comment>
<feature type="transmembrane region" description="Helical" evidence="6">
    <location>
        <begin position="336"/>
        <end position="353"/>
    </location>
</feature>
<dbReference type="Proteomes" id="UP000887575">
    <property type="component" value="Unassembled WGS sequence"/>
</dbReference>
<dbReference type="GO" id="GO:0060076">
    <property type="term" value="C:excitatory synapse"/>
    <property type="evidence" value="ECO:0007669"/>
    <property type="project" value="TreeGrafter"/>
</dbReference>
<keyword evidence="2 6" id="KW-0812">Transmembrane</keyword>
<organism evidence="8 9">
    <name type="scientific">Mesorhabditis belari</name>
    <dbReference type="NCBI Taxonomy" id="2138241"/>
    <lineage>
        <taxon>Eukaryota</taxon>
        <taxon>Metazoa</taxon>
        <taxon>Ecdysozoa</taxon>
        <taxon>Nematoda</taxon>
        <taxon>Chromadorea</taxon>
        <taxon>Rhabditida</taxon>
        <taxon>Rhabditina</taxon>
        <taxon>Rhabditomorpha</taxon>
        <taxon>Rhabditoidea</taxon>
        <taxon>Rhabditidae</taxon>
        <taxon>Mesorhabditinae</taxon>
        <taxon>Mesorhabditis</taxon>
    </lineage>
</organism>
<feature type="transmembrane region" description="Helical" evidence="6">
    <location>
        <begin position="430"/>
        <end position="448"/>
    </location>
</feature>
<feature type="transmembrane region" description="Helical" evidence="6">
    <location>
        <begin position="166"/>
        <end position="190"/>
    </location>
</feature>
<dbReference type="Gene3D" id="1.20.1250.20">
    <property type="entry name" value="MFS general substrate transporter like domains"/>
    <property type="match status" value="2"/>
</dbReference>
<evidence type="ECO:0000256" key="6">
    <source>
        <dbReference type="SAM" id="Phobius"/>
    </source>
</evidence>
<feature type="transmembrane region" description="Helical" evidence="6">
    <location>
        <begin position="373"/>
        <end position="391"/>
    </location>
</feature>
<feature type="compositionally biased region" description="Polar residues" evidence="5">
    <location>
        <begin position="557"/>
        <end position="570"/>
    </location>
</feature>
<dbReference type="InterPro" id="IPR020846">
    <property type="entry name" value="MFS_dom"/>
</dbReference>
<evidence type="ECO:0000256" key="2">
    <source>
        <dbReference type="ARBA" id="ARBA00022692"/>
    </source>
</evidence>
<dbReference type="FunFam" id="1.20.1250.20:FF:000781">
    <property type="entry name" value="Vesicular GLUtamate transporter"/>
    <property type="match status" value="1"/>
</dbReference>
<dbReference type="PANTHER" id="PTHR11662:SF206">
    <property type="entry name" value="MAJOR FACILITATOR SUPERFAMILY (MFS) PROFILE DOMAIN-CONTAINING PROTEIN-RELATED"/>
    <property type="match status" value="1"/>
</dbReference>
<feature type="region of interest" description="Disordered" evidence="5">
    <location>
        <begin position="553"/>
        <end position="578"/>
    </location>
</feature>
<dbReference type="InterPro" id="IPR011701">
    <property type="entry name" value="MFS"/>
</dbReference>
<dbReference type="AlphaFoldDB" id="A0AAF3E7X9"/>
<proteinExistence type="predicted"/>
<dbReference type="InterPro" id="IPR050382">
    <property type="entry name" value="MFS_Na/Anion_cotransporter"/>
</dbReference>
<feature type="transmembrane region" description="Helical" evidence="6">
    <location>
        <begin position="460"/>
        <end position="482"/>
    </location>
</feature>
<evidence type="ECO:0000256" key="5">
    <source>
        <dbReference type="SAM" id="MobiDB-lite"/>
    </source>
</evidence>
<keyword evidence="4 6" id="KW-0472">Membrane</keyword>
<dbReference type="FunFam" id="1.20.1250.20:FF:000226">
    <property type="entry name" value="Vesicular GLUtamate transporter"/>
    <property type="match status" value="1"/>
</dbReference>
<dbReference type="GO" id="GO:0050803">
    <property type="term" value="P:regulation of synapse structure or activity"/>
    <property type="evidence" value="ECO:0007669"/>
    <property type="project" value="TreeGrafter"/>
</dbReference>
<dbReference type="PANTHER" id="PTHR11662">
    <property type="entry name" value="SOLUTE CARRIER FAMILY 17"/>
    <property type="match status" value="1"/>
</dbReference>
<dbReference type="WBParaSite" id="MBELARI_LOCUS10030">
    <property type="protein sequence ID" value="MBELARI_LOCUS10030"/>
    <property type="gene ID" value="MBELARI_LOCUS10030"/>
</dbReference>
<dbReference type="Pfam" id="PF07690">
    <property type="entry name" value="MFS_1"/>
    <property type="match status" value="1"/>
</dbReference>
<dbReference type="GO" id="GO:0005326">
    <property type="term" value="F:neurotransmitter transmembrane transporter activity"/>
    <property type="evidence" value="ECO:0007669"/>
    <property type="project" value="TreeGrafter"/>
</dbReference>
<reference evidence="9" key="1">
    <citation type="submission" date="2024-02" db="UniProtKB">
        <authorList>
            <consortium name="WormBaseParasite"/>
        </authorList>
    </citation>
    <scope>IDENTIFICATION</scope>
</reference>
<evidence type="ECO:0000256" key="1">
    <source>
        <dbReference type="ARBA" id="ARBA00004141"/>
    </source>
</evidence>
<feature type="transmembrane region" description="Helical" evidence="6">
    <location>
        <begin position="139"/>
        <end position="160"/>
    </location>
</feature>
<feature type="transmembrane region" description="Helical" evidence="6">
    <location>
        <begin position="202"/>
        <end position="226"/>
    </location>
</feature>
<accession>A0AAF3E7X9</accession>
<feature type="transmembrane region" description="Helical" evidence="6">
    <location>
        <begin position="59"/>
        <end position="79"/>
    </location>
</feature>
<evidence type="ECO:0000313" key="8">
    <source>
        <dbReference type="Proteomes" id="UP000887575"/>
    </source>
</evidence>
<dbReference type="InterPro" id="IPR036259">
    <property type="entry name" value="MFS_trans_sf"/>
</dbReference>
<feature type="domain" description="Major facilitator superfamily (MFS) profile" evidence="7">
    <location>
        <begin position="60"/>
        <end position="486"/>
    </location>
</feature>
<evidence type="ECO:0000259" key="7">
    <source>
        <dbReference type="PROSITE" id="PS50850"/>
    </source>
</evidence>
<keyword evidence="3 6" id="KW-1133">Transmembrane helix</keyword>
<protein>
    <recommendedName>
        <fullName evidence="7">Major facilitator superfamily (MFS) profile domain-containing protein</fullName>
    </recommendedName>
</protein>
<dbReference type="GO" id="GO:0035249">
    <property type="term" value="P:synaptic transmission, glutamatergic"/>
    <property type="evidence" value="ECO:0007669"/>
    <property type="project" value="TreeGrafter"/>
</dbReference>
<name>A0AAF3E7X9_9BILA</name>
<feature type="transmembrane region" description="Helical" evidence="6">
    <location>
        <begin position="297"/>
        <end position="316"/>
    </location>
</feature>
<dbReference type="SUPFAM" id="SSF103473">
    <property type="entry name" value="MFS general substrate transporter"/>
    <property type="match status" value="1"/>
</dbReference>
<keyword evidence="8" id="KW-1185">Reference proteome</keyword>
<evidence type="ECO:0000256" key="3">
    <source>
        <dbReference type="ARBA" id="ARBA00022989"/>
    </source>
</evidence>
<dbReference type="GO" id="GO:0005313">
    <property type="term" value="F:L-glutamate transmembrane transporter activity"/>
    <property type="evidence" value="ECO:0007669"/>
    <property type="project" value="TreeGrafter"/>
</dbReference>
<feature type="transmembrane region" description="Helical" evidence="6">
    <location>
        <begin position="232"/>
        <end position="251"/>
    </location>
</feature>
<feature type="transmembrane region" description="Helical" evidence="6">
    <location>
        <begin position="397"/>
        <end position="418"/>
    </location>
</feature>